<protein>
    <submittedName>
        <fullName evidence="5">Aldo/keto reductase</fullName>
    </submittedName>
</protein>
<sequence>MPTNFAIYNSSYTDGYFNAFREYVMCTTLRNVQSNASLCVKCGKCEQHCPQHLNIRQELVNVARR</sequence>
<gene>
    <name evidence="5" type="ORF">CPT75_02280</name>
</gene>
<feature type="domain" description="4Fe-4S ferredoxin-type" evidence="4">
    <location>
        <begin position="30"/>
        <end position="58"/>
    </location>
</feature>
<evidence type="ECO:0000256" key="3">
    <source>
        <dbReference type="ARBA" id="ARBA00023014"/>
    </source>
</evidence>
<dbReference type="PROSITE" id="PS51379">
    <property type="entry name" value="4FE4S_FER_2"/>
    <property type="match status" value="1"/>
</dbReference>
<evidence type="ECO:0000259" key="4">
    <source>
        <dbReference type="PROSITE" id="PS51379"/>
    </source>
</evidence>
<feature type="non-terminal residue" evidence="5">
    <location>
        <position position="65"/>
    </location>
</feature>
<dbReference type="InterPro" id="IPR017900">
    <property type="entry name" value="4Fe4S_Fe_S_CS"/>
</dbReference>
<keyword evidence="6" id="KW-1185">Reference proteome</keyword>
<dbReference type="PROSITE" id="PS00198">
    <property type="entry name" value="4FE4S_FER_1"/>
    <property type="match status" value="1"/>
</dbReference>
<dbReference type="SUPFAM" id="SSF54862">
    <property type="entry name" value="4Fe-4S ferredoxins"/>
    <property type="match status" value="1"/>
</dbReference>
<keyword evidence="1" id="KW-0479">Metal-binding</keyword>
<reference evidence="5 6" key="1">
    <citation type="submission" date="2017-09" db="EMBL/GenBank/DDBJ databases">
        <title>High-quality draft genome sequence of Butyrivibrio fibrisolvens INBov1, isolated from cow rumen.</title>
        <authorList>
            <person name="Rodriguez Hernaez J."/>
            <person name="Rivarola M."/>
            <person name="Paniego N."/>
            <person name="Cravero S."/>
            <person name="Ceron Cucchi M."/>
            <person name="Martinez M.C."/>
        </authorList>
    </citation>
    <scope>NUCLEOTIDE SEQUENCE [LARGE SCALE GENOMIC DNA]</scope>
    <source>
        <strain evidence="5 6">INBov1</strain>
    </source>
</reference>
<evidence type="ECO:0000256" key="2">
    <source>
        <dbReference type="ARBA" id="ARBA00023004"/>
    </source>
</evidence>
<keyword evidence="3" id="KW-0411">Iron-sulfur</keyword>
<dbReference type="EMBL" id="NXNG01000060">
    <property type="protein sequence ID" value="PWT25610.1"/>
    <property type="molecule type" value="Genomic_DNA"/>
</dbReference>
<evidence type="ECO:0000313" key="5">
    <source>
        <dbReference type="EMBL" id="PWT25610.1"/>
    </source>
</evidence>
<evidence type="ECO:0000256" key="1">
    <source>
        <dbReference type="ARBA" id="ARBA00022723"/>
    </source>
</evidence>
<dbReference type="GO" id="GO:0046872">
    <property type="term" value="F:metal ion binding"/>
    <property type="evidence" value="ECO:0007669"/>
    <property type="project" value="UniProtKB-KW"/>
</dbReference>
<dbReference type="Pfam" id="PF13534">
    <property type="entry name" value="Fer4_17"/>
    <property type="match status" value="1"/>
</dbReference>
<proteinExistence type="predicted"/>
<dbReference type="InterPro" id="IPR017896">
    <property type="entry name" value="4Fe4S_Fe-S-bd"/>
</dbReference>
<comment type="caution">
    <text evidence="5">The sequence shown here is derived from an EMBL/GenBank/DDBJ whole genome shotgun (WGS) entry which is preliminary data.</text>
</comment>
<accession>A0A317FZP9</accession>
<keyword evidence="2" id="KW-0408">Iron</keyword>
<dbReference type="AlphaFoldDB" id="A0A317FZP9"/>
<dbReference type="GO" id="GO:0051536">
    <property type="term" value="F:iron-sulfur cluster binding"/>
    <property type="evidence" value="ECO:0007669"/>
    <property type="project" value="UniProtKB-KW"/>
</dbReference>
<organism evidence="5 6">
    <name type="scientific">Butyrivibrio fibrisolvens</name>
    <dbReference type="NCBI Taxonomy" id="831"/>
    <lineage>
        <taxon>Bacteria</taxon>
        <taxon>Bacillati</taxon>
        <taxon>Bacillota</taxon>
        <taxon>Clostridia</taxon>
        <taxon>Lachnospirales</taxon>
        <taxon>Lachnospiraceae</taxon>
        <taxon>Butyrivibrio</taxon>
    </lineage>
</organism>
<dbReference type="Proteomes" id="UP000245488">
    <property type="component" value="Unassembled WGS sequence"/>
</dbReference>
<evidence type="ECO:0000313" key="6">
    <source>
        <dbReference type="Proteomes" id="UP000245488"/>
    </source>
</evidence>
<name>A0A317FZP9_BUTFI</name>